<dbReference type="Proteomes" id="UP000289886">
    <property type="component" value="Unassembled WGS sequence"/>
</dbReference>
<evidence type="ECO:0000256" key="5">
    <source>
        <dbReference type="ARBA" id="ARBA00023157"/>
    </source>
</evidence>
<keyword evidence="5" id="KW-1015">Disulfide bond</keyword>
<gene>
    <name evidence="8" type="ORF">EOD39_13090</name>
</gene>
<feature type="domain" description="TGF-beta family profile" evidence="7">
    <location>
        <begin position="196"/>
        <end position="228"/>
    </location>
</feature>
<dbReference type="PROSITE" id="PS51362">
    <property type="entry name" value="TGF_BETA_2"/>
    <property type="match status" value="1"/>
</dbReference>
<proteinExistence type="inferred from homology"/>
<evidence type="ECO:0000256" key="2">
    <source>
        <dbReference type="ARBA" id="ARBA00006656"/>
    </source>
</evidence>
<evidence type="ECO:0000256" key="6">
    <source>
        <dbReference type="SAM" id="MobiDB-lite"/>
    </source>
</evidence>
<evidence type="ECO:0000259" key="7">
    <source>
        <dbReference type="PROSITE" id="PS51362"/>
    </source>
</evidence>
<dbReference type="GO" id="GO:0008083">
    <property type="term" value="F:growth factor activity"/>
    <property type="evidence" value="ECO:0007669"/>
    <property type="project" value="UniProtKB-KW"/>
</dbReference>
<accession>A0A662YPB7</accession>
<protein>
    <submittedName>
        <fullName evidence="8">Inhibin beta B chain</fullName>
    </submittedName>
</protein>
<evidence type="ECO:0000313" key="9">
    <source>
        <dbReference type="Proteomes" id="UP000289886"/>
    </source>
</evidence>
<dbReference type="GO" id="GO:0005125">
    <property type="term" value="F:cytokine activity"/>
    <property type="evidence" value="ECO:0007669"/>
    <property type="project" value="TreeGrafter"/>
</dbReference>
<feature type="compositionally biased region" description="Acidic residues" evidence="6">
    <location>
        <begin position="9"/>
        <end position="18"/>
    </location>
</feature>
<dbReference type="Gene3D" id="2.60.120.970">
    <property type="match status" value="1"/>
</dbReference>
<evidence type="ECO:0000256" key="4">
    <source>
        <dbReference type="ARBA" id="ARBA00023030"/>
    </source>
</evidence>
<dbReference type="SUPFAM" id="SSF57501">
    <property type="entry name" value="Cystine-knot cytokines"/>
    <property type="match status" value="1"/>
</dbReference>
<dbReference type="Gene3D" id="2.10.90.10">
    <property type="entry name" value="Cystine-knot cytokines"/>
    <property type="match status" value="1"/>
</dbReference>
<comment type="similarity">
    <text evidence="2">Belongs to the TGF-beta family.</text>
</comment>
<reference evidence="8 9" key="1">
    <citation type="submission" date="2019-01" db="EMBL/GenBank/DDBJ databases">
        <title>Draft Genome and Complete Hox-Cluster Characterization of the Sterlet Sturgeon (Acipenser ruthenus).</title>
        <authorList>
            <person name="Wei Q."/>
        </authorList>
    </citation>
    <scope>NUCLEOTIDE SEQUENCE [LARGE SCALE GENOMIC DNA]</scope>
    <source>
        <strain evidence="8">WHYD16114868_AA</strain>
        <tissue evidence="8">Blood</tissue>
    </source>
</reference>
<dbReference type="InterPro" id="IPR001839">
    <property type="entry name" value="TGF-b_C"/>
</dbReference>
<sequence length="253" mass="28604">MVLVVSTDGGEEDEDEQEPAGNNPKTACLPTGYGHVTSKSHGGTLQAPTRADLNCSYELASSKSSLYFLVSNEGNQNLFVSQANLWLYFKVLPSNAEKGARHKVTVKIYFQEAGGSSTWSAVEKRVELKRSGWHTFPLTQAIQALLEKGERRQSLEVRCEGCQDEAVTPVLVNPDDEAHRPFLVVQARAANSKHRIRKRGLECDGRTSLCCRQQFYIDFGLIGWNDWIYIYIYIISYFPYSFRINSCCFQREK</sequence>
<dbReference type="InterPro" id="IPR001111">
    <property type="entry name" value="TGF-b_propeptide"/>
</dbReference>
<dbReference type="AlphaFoldDB" id="A0A662YPB7"/>
<dbReference type="Pfam" id="PF00688">
    <property type="entry name" value="TGFb_propeptide"/>
    <property type="match status" value="1"/>
</dbReference>
<comment type="caution">
    <text evidence="8">The sequence shown here is derived from an EMBL/GenBank/DDBJ whole genome shotgun (WGS) entry which is preliminary data.</text>
</comment>
<keyword evidence="3" id="KW-0964">Secreted</keyword>
<evidence type="ECO:0000256" key="3">
    <source>
        <dbReference type="ARBA" id="ARBA00022525"/>
    </source>
</evidence>
<dbReference type="PRINTS" id="PR00671">
    <property type="entry name" value="INHIBINBB"/>
</dbReference>
<name>A0A662YPB7_ACIRT</name>
<dbReference type="PANTHER" id="PTHR11848">
    <property type="entry name" value="TGF-BETA FAMILY"/>
    <property type="match status" value="1"/>
</dbReference>
<organism evidence="8 9">
    <name type="scientific">Acipenser ruthenus</name>
    <name type="common">Sterlet sturgeon</name>
    <dbReference type="NCBI Taxonomy" id="7906"/>
    <lineage>
        <taxon>Eukaryota</taxon>
        <taxon>Metazoa</taxon>
        <taxon>Chordata</taxon>
        <taxon>Craniata</taxon>
        <taxon>Vertebrata</taxon>
        <taxon>Euteleostomi</taxon>
        <taxon>Actinopterygii</taxon>
        <taxon>Chondrostei</taxon>
        <taxon>Acipenseriformes</taxon>
        <taxon>Acipenseridae</taxon>
        <taxon>Acipenser</taxon>
    </lineage>
</organism>
<evidence type="ECO:0000256" key="1">
    <source>
        <dbReference type="ARBA" id="ARBA00004613"/>
    </source>
</evidence>
<dbReference type="PANTHER" id="PTHR11848:SF29">
    <property type="entry name" value="INHIBIN BETA B CHAIN"/>
    <property type="match status" value="1"/>
</dbReference>
<keyword evidence="9" id="KW-1185">Reference proteome</keyword>
<comment type="subcellular location">
    <subcellularLocation>
        <location evidence="1">Secreted</location>
    </subcellularLocation>
</comment>
<keyword evidence="4" id="KW-0339">Growth factor</keyword>
<dbReference type="GO" id="GO:0005615">
    <property type="term" value="C:extracellular space"/>
    <property type="evidence" value="ECO:0007669"/>
    <property type="project" value="TreeGrafter"/>
</dbReference>
<feature type="region of interest" description="Disordered" evidence="6">
    <location>
        <begin position="1"/>
        <end position="27"/>
    </location>
</feature>
<dbReference type="EMBL" id="SCEB01000674">
    <property type="protein sequence ID" value="RXM98464.1"/>
    <property type="molecule type" value="Genomic_DNA"/>
</dbReference>
<dbReference type="InterPro" id="IPR029034">
    <property type="entry name" value="Cystine-knot_cytokine"/>
</dbReference>
<evidence type="ECO:0000313" key="8">
    <source>
        <dbReference type="EMBL" id="RXM98464.1"/>
    </source>
</evidence>
<dbReference type="InterPro" id="IPR015615">
    <property type="entry name" value="TGF-beta-rel"/>
</dbReference>